<keyword evidence="1" id="KW-0472">Membrane</keyword>
<reference evidence="2 3" key="1">
    <citation type="journal article" date="2013" name="Stand. Genomic Sci.">
        <title>Genome sequence of the reddish-pigmented Rubellimicrobium thermophilum type strain (DSM 16684(T)), a member of the Roseobacter clade.</title>
        <authorList>
            <person name="Fiebig A."/>
            <person name="Riedel T."/>
            <person name="Gronow S."/>
            <person name="Petersen J."/>
            <person name="Klenk H.P."/>
            <person name="Goker M."/>
        </authorList>
    </citation>
    <scope>NUCLEOTIDE SEQUENCE [LARGE SCALE GENOMIC DNA]</scope>
    <source>
        <strain evidence="2 3">DSM 16684</strain>
    </source>
</reference>
<keyword evidence="1" id="KW-0812">Transmembrane</keyword>
<keyword evidence="3" id="KW-1185">Reference proteome</keyword>
<dbReference type="HOGENOM" id="CLU_3103437_0_0_5"/>
<dbReference type="STRING" id="1123069.ruthe_00929"/>
<sequence>MEVDRLAGIGRAGRLAHPARVIPMTFLLAIALGTALLMLPAAKAGKGAHPS</sequence>
<dbReference type="RefSeq" id="WP_021097028.1">
    <property type="nucleotide sequence ID" value="NZ_KE557320.1"/>
</dbReference>
<evidence type="ECO:0000313" key="3">
    <source>
        <dbReference type="Proteomes" id="UP000015346"/>
    </source>
</evidence>
<accession>S9S7I1</accession>
<evidence type="ECO:0000313" key="2">
    <source>
        <dbReference type="EMBL" id="EPX86120.1"/>
    </source>
</evidence>
<feature type="transmembrane region" description="Helical" evidence="1">
    <location>
        <begin position="21"/>
        <end position="42"/>
    </location>
</feature>
<protein>
    <submittedName>
        <fullName evidence="2">Uncharacterized protein</fullName>
    </submittedName>
</protein>
<name>S9S7I1_9RHOB</name>
<dbReference type="Proteomes" id="UP000015346">
    <property type="component" value="Unassembled WGS sequence"/>
</dbReference>
<proteinExistence type="predicted"/>
<dbReference type="AlphaFoldDB" id="S9S7I1"/>
<organism evidence="2 3">
    <name type="scientific">Rubellimicrobium thermophilum DSM 16684</name>
    <dbReference type="NCBI Taxonomy" id="1123069"/>
    <lineage>
        <taxon>Bacteria</taxon>
        <taxon>Pseudomonadati</taxon>
        <taxon>Pseudomonadota</taxon>
        <taxon>Alphaproteobacteria</taxon>
        <taxon>Rhodobacterales</taxon>
        <taxon>Roseobacteraceae</taxon>
        <taxon>Rubellimicrobium</taxon>
    </lineage>
</organism>
<keyword evidence="1" id="KW-1133">Transmembrane helix</keyword>
<dbReference type="EMBL" id="AOLV01000010">
    <property type="protein sequence ID" value="EPX86120.1"/>
    <property type="molecule type" value="Genomic_DNA"/>
</dbReference>
<evidence type="ECO:0000256" key="1">
    <source>
        <dbReference type="SAM" id="Phobius"/>
    </source>
</evidence>
<gene>
    <name evidence="2" type="ORF">ruthe_00929</name>
</gene>
<comment type="caution">
    <text evidence="2">The sequence shown here is derived from an EMBL/GenBank/DDBJ whole genome shotgun (WGS) entry which is preliminary data.</text>
</comment>